<dbReference type="GO" id="GO:0003735">
    <property type="term" value="F:structural constituent of ribosome"/>
    <property type="evidence" value="ECO:0007669"/>
    <property type="project" value="InterPro"/>
</dbReference>
<dbReference type="InterPro" id="IPR001377">
    <property type="entry name" value="Ribosomal_eS6"/>
</dbReference>
<comment type="similarity">
    <text evidence="1">Belongs to the eukaryotic ribosomal protein eS6 family.</text>
</comment>
<dbReference type="PANTHER" id="PTHR11502">
    <property type="entry name" value="40S RIBOSOMAL PROTEIN S6"/>
    <property type="match status" value="1"/>
</dbReference>
<feature type="compositionally biased region" description="Low complexity" evidence="6">
    <location>
        <begin position="242"/>
        <end position="260"/>
    </location>
</feature>
<dbReference type="EMBL" id="HBUF01339183">
    <property type="protein sequence ID" value="CAG6699919.1"/>
    <property type="molecule type" value="Transcribed_RNA"/>
</dbReference>
<feature type="compositionally biased region" description="Low complexity" evidence="6">
    <location>
        <begin position="276"/>
        <end position="363"/>
    </location>
</feature>
<name>A0A8D8U5M0_9HEMI</name>
<feature type="compositionally biased region" description="Low complexity" evidence="6">
    <location>
        <begin position="370"/>
        <end position="415"/>
    </location>
</feature>
<dbReference type="SMART" id="SM01405">
    <property type="entry name" value="Ribosomal_S6e"/>
    <property type="match status" value="1"/>
</dbReference>
<dbReference type="AlphaFoldDB" id="A0A8D8U5M0"/>
<dbReference type="EMBL" id="HBUF01339184">
    <property type="protein sequence ID" value="CAG6699923.1"/>
    <property type="molecule type" value="Transcribed_RNA"/>
</dbReference>
<accession>A0A8D8U5M0</accession>
<proteinExistence type="inferred from homology"/>
<dbReference type="Gene3D" id="1.20.5.2650">
    <property type="match status" value="1"/>
</dbReference>
<dbReference type="Pfam" id="PF01092">
    <property type="entry name" value="Ribosomal_S6e"/>
    <property type="match status" value="1"/>
</dbReference>
<evidence type="ECO:0000256" key="2">
    <source>
        <dbReference type="ARBA" id="ARBA00022980"/>
    </source>
</evidence>
<feature type="region of interest" description="Disordered" evidence="6">
    <location>
        <begin position="226"/>
        <end position="427"/>
    </location>
</feature>
<evidence type="ECO:0000313" key="7">
    <source>
        <dbReference type="EMBL" id="CAG6699923.1"/>
    </source>
</evidence>
<dbReference type="GO" id="GO:0005840">
    <property type="term" value="C:ribosome"/>
    <property type="evidence" value="ECO:0007669"/>
    <property type="project" value="UniProtKB-KW"/>
</dbReference>
<dbReference type="InterPro" id="IPR018282">
    <property type="entry name" value="Ribosomal_eS6_CS"/>
</dbReference>
<dbReference type="GO" id="GO:0006412">
    <property type="term" value="P:translation"/>
    <property type="evidence" value="ECO:0007669"/>
    <property type="project" value="InterPro"/>
</dbReference>
<evidence type="ECO:0000256" key="5">
    <source>
        <dbReference type="ARBA" id="ARBA00035403"/>
    </source>
</evidence>
<protein>
    <recommendedName>
        <fullName evidence="4">Small ribosomal subunit protein eS6</fullName>
    </recommendedName>
    <alternativeName>
        <fullName evidence="5">40S ribosomal protein S6</fullName>
    </alternativeName>
</protein>
<keyword evidence="3" id="KW-0687">Ribonucleoprotein</keyword>
<dbReference type="PROSITE" id="PS00578">
    <property type="entry name" value="RIBOSOMAL_S6E"/>
    <property type="match status" value="1"/>
</dbReference>
<organism evidence="7">
    <name type="scientific">Cacopsylla melanoneura</name>
    <dbReference type="NCBI Taxonomy" id="428564"/>
    <lineage>
        <taxon>Eukaryota</taxon>
        <taxon>Metazoa</taxon>
        <taxon>Ecdysozoa</taxon>
        <taxon>Arthropoda</taxon>
        <taxon>Hexapoda</taxon>
        <taxon>Insecta</taxon>
        <taxon>Pterygota</taxon>
        <taxon>Neoptera</taxon>
        <taxon>Paraneoptera</taxon>
        <taxon>Hemiptera</taxon>
        <taxon>Sternorrhyncha</taxon>
        <taxon>Psylloidea</taxon>
        <taxon>Psyllidae</taxon>
        <taxon>Psyllinae</taxon>
        <taxon>Cacopsylla</taxon>
    </lineage>
</organism>
<evidence type="ECO:0000256" key="1">
    <source>
        <dbReference type="ARBA" id="ARBA00009312"/>
    </source>
</evidence>
<sequence length="427" mass="44671">MKLNISYPATGCQKLVEIADEHKVRVFYDKRMGMEVPADSIGDEWKGYILRISGGNDKQGFPMKQGVLSNGRVRLLLSKGHSCYRPRRTGERKRKSVRGCIVDSNLSVLALIVVRKGEQEIPGLTDTTIPRRLGPKRASKIRKLFNLSKEDDVKQYVIKRPVPAKPAKDGKKKVRKLYKAPKIQRLITPVSLQRKRHLLALKKRRCLKRKEQAAEYAKLLAMRIKEKKKAKDEERKRRRSSSLRLSTTSSEPPAKKQAPAPAKPEPKPEPVKAKAAKGAKPAAGAAKGAKEAAAPAAKGAKGAATAGKGAKAGAAAPAKAGAKGAAKESAAPAKGAKGAAAAPAKGAKAGAAPAKAKPAAPAAKGKEGGKAPAAAQSKPAAPKPAPQKSAPKPQATGSAAKKPAATTGAKKPASGSSTGGPAKKAKK</sequence>
<reference evidence="7" key="1">
    <citation type="submission" date="2021-05" db="EMBL/GenBank/DDBJ databases">
        <authorList>
            <person name="Alioto T."/>
            <person name="Alioto T."/>
            <person name="Gomez Garrido J."/>
        </authorList>
    </citation>
    <scope>NUCLEOTIDE SEQUENCE</scope>
</reference>
<keyword evidence="2 7" id="KW-0689">Ribosomal protein</keyword>
<evidence type="ECO:0000256" key="6">
    <source>
        <dbReference type="SAM" id="MobiDB-lite"/>
    </source>
</evidence>
<dbReference type="GO" id="GO:1990904">
    <property type="term" value="C:ribonucleoprotein complex"/>
    <property type="evidence" value="ECO:0007669"/>
    <property type="project" value="UniProtKB-KW"/>
</dbReference>
<evidence type="ECO:0000256" key="4">
    <source>
        <dbReference type="ARBA" id="ARBA00035278"/>
    </source>
</evidence>
<evidence type="ECO:0000256" key="3">
    <source>
        <dbReference type="ARBA" id="ARBA00023274"/>
    </source>
</evidence>